<evidence type="ECO:0000256" key="4">
    <source>
        <dbReference type="ARBA" id="ARBA00022525"/>
    </source>
</evidence>
<evidence type="ECO:0000256" key="9">
    <source>
        <dbReference type="SAM" id="SignalP"/>
    </source>
</evidence>
<dbReference type="InterPro" id="IPR050150">
    <property type="entry name" value="IgV_Light_Chain"/>
</dbReference>
<reference evidence="11" key="1">
    <citation type="submission" date="2025-08" db="UniProtKB">
        <authorList>
            <consortium name="Ensembl"/>
        </authorList>
    </citation>
    <scope>IDENTIFICATION</scope>
</reference>
<dbReference type="InterPro" id="IPR036179">
    <property type="entry name" value="Ig-like_dom_sf"/>
</dbReference>
<keyword evidence="8" id="KW-0393">Immunoglobulin domain</keyword>
<dbReference type="SUPFAM" id="SSF48726">
    <property type="entry name" value="Immunoglobulin"/>
    <property type="match status" value="1"/>
</dbReference>
<evidence type="ECO:0000256" key="6">
    <source>
        <dbReference type="ARBA" id="ARBA00022859"/>
    </source>
</evidence>
<protein>
    <recommendedName>
        <fullName evidence="10">Ig-like domain-containing protein</fullName>
    </recommendedName>
</protein>
<evidence type="ECO:0000313" key="11">
    <source>
        <dbReference type="Ensembl" id="ENSPCEP00000005600.1"/>
    </source>
</evidence>
<evidence type="ECO:0000256" key="5">
    <source>
        <dbReference type="ARBA" id="ARBA00022729"/>
    </source>
</evidence>
<keyword evidence="6" id="KW-0391">Immunity</keyword>
<evidence type="ECO:0000256" key="8">
    <source>
        <dbReference type="ARBA" id="ARBA00023319"/>
    </source>
</evidence>
<evidence type="ECO:0000259" key="10">
    <source>
        <dbReference type="PROSITE" id="PS50835"/>
    </source>
</evidence>
<dbReference type="AlphaFoldDB" id="A0A8C8RI47"/>
<dbReference type="InterPro" id="IPR013106">
    <property type="entry name" value="Ig_V-set"/>
</dbReference>
<dbReference type="Gene3D" id="2.60.40.10">
    <property type="entry name" value="Immunoglobulins"/>
    <property type="match status" value="1"/>
</dbReference>
<name>A0A8C8RI47_9SAUR</name>
<dbReference type="Proteomes" id="UP000694393">
    <property type="component" value="Unplaced"/>
</dbReference>
<dbReference type="GO" id="GO:0005576">
    <property type="term" value="C:extracellular region"/>
    <property type="evidence" value="ECO:0007669"/>
    <property type="project" value="UniProtKB-SubCell"/>
</dbReference>
<dbReference type="PANTHER" id="PTHR23267">
    <property type="entry name" value="IMMUNOGLOBULIN LIGHT CHAIN"/>
    <property type="match status" value="1"/>
</dbReference>
<evidence type="ECO:0000256" key="2">
    <source>
        <dbReference type="ARBA" id="ARBA00004613"/>
    </source>
</evidence>
<keyword evidence="7" id="KW-0472">Membrane</keyword>
<dbReference type="Pfam" id="PF07686">
    <property type="entry name" value="V-set"/>
    <property type="match status" value="1"/>
</dbReference>
<comment type="subcellular location">
    <subcellularLocation>
        <location evidence="1">Cell membrane</location>
    </subcellularLocation>
    <subcellularLocation>
        <location evidence="2">Secreted</location>
    </subcellularLocation>
</comment>
<evidence type="ECO:0000256" key="3">
    <source>
        <dbReference type="ARBA" id="ARBA00022475"/>
    </source>
</evidence>
<evidence type="ECO:0000256" key="7">
    <source>
        <dbReference type="ARBA" id="ARBA00023136"/>
    </source>
</evidence>
<sequence length="167" mass="18291">MAWAPLLLVLLTYCSGSLAQYVLIQPPSVSVSPGQTAELTCSGDNIGTYHVYWYQHNPGSAPRLLISQNSKRSPGVPERFSGANSGNTATLTITGAQVEDEADYYCRVWDSPIHSDTVRWGSETQTSYLQRLHLMLSCDSVRGHIGKGEGVFLANHTQKSFPTDLLM</sequence>
<keyword evidence="4" id="KW-0964">Secreted</keyword>
<keyword evidence="3" id="KW-1003">Cell membrane</keyword>
<organism evidence="11 12">
    <name type="scientific">Pelusios castaneus</name>
    <name type="common">West African mud turtle</name>
    <dbReference type="NCBI Taxonomy" id="367368"/>
    <lineage>
        <taxon>Eukaryota</taxon>
        <taxon>Metazoa</taxon>
        <taxon>Chordata</taxon>
        <taxon>Craniata</taxon>
        <taxon>Vertebrata</taxon>
        <taxon>Euteleostomi</taxon>
        <taxon>Archelosauria</taxon>
        <taxon>Testudinata</taxon>
        <taxon>Testudines</taxon>
        <taxon>Pleurodira</taxon>
        <taxon>Pelomedusidae</taxon>
        <taxon>Pelusios</taxon>
    </lineage>
</organism>
<dbReference type="GO" id="GO:0002376">
    <property type="term" value="P:immune system process"/>
    <property type="evidence" value="ECO:0007669"/>
    <property type="project" value="UniProtKB-KW"/>
</dbReference>
<accession>A0A8C8RI47</accession>
<dbReference type="GO" id="GO:0005886">
    <property type="term" value="C:plasma membrane"/>
    <property type="evidence" value="ECO:0007669"/>
    <property type="project" value="UniProtKB-SubCell"/>
</dbReference>
<feature type="chain" id="PRO_5034960552" description="Ig-like domain-containing protein" evidence="9">
    <location>
        <begin position="20"/>
        <end position="167"/>
    </location>
</feature>
<dbReference type="PROSITE" id="PS50835">
    <property type="entry name" value="IG_LIKE"/>
    <property type="match status" value="1"/>
</dbReference>
<dbReference type="SMART" id="SM00409">
    <property type="entry name" value="IG"/>
    <property type="match status" value="1"/>
</dbReference>
<dbReference type="SMART" id="SM00406">
    <property type="entry name" value="IGv"/>
    <property type="match status" value="1"/>
</dbReference>
<reference evidence="11" key="2">
    <citation type="submission" date="2025-09" db="UniProtKB">
        <authorList>
            <consortium name="Ensembl"/>
        </authorList>
    </citation>
    <scope>IDENTIFICATION</scope>
</reference>
<dbReference type="FunFam" id="2.60.40.10:FF:000620">
    <property type="entry name" value="Immunoglobulin lambda locus"/>
    <property type="match status" value="1"/>
</dbReference>
<dbReference type="InterPro" id="IPR003599">
    <property type="entry name" value="Ig_sub"/>
</dbReference>
<feature type="signal peptide" evidence="9">
    <location>
        <begin position="1"/>
        <end position="19"/>
    </location>
</feature>
<evidence type="ECO:0000256" key="1">
    <source>
        <dbReference type="ARBA" id="ARBA00004236"/>
    </source>
</evidence>
<dbReference type="InterPro" id="IPR013783">
    <property type="entry name" value="Ig-like_fold"/>
</dbReference>
<keyword evidence="5 9" id="KW-0732">Signal</keyword>
<dbReference type="InterPro" id="IPR007110">
    <property type="entry name" value="Ig-like_dom"/>
</dbReference>
<evidence type="ECO:0000313" key="12">
    <source>
        <dbReference type="Proteomes" id="UP000694393"/>
    </source>
</evidence>
<dbReference type="Ensembl" id="ENSPCET00000005808.1">
    <property type="protein sequence ID" value="ENSPCEP00000005600.1"/>
    <property type="gene ID" value="ENSPCEG00000004568.1"/>
</dbReference>
<feature type="domain" description="Ig-like" evidence="10">
    <location>
        <begin position="5"/>
        <end position="119"/>
    </location>
</feature>
<keyword evidence="12" id="KW-1185">Reference proteome</keyword>
<proteinExistence type="predicted"/>